<dbReference type="OrthoDB" id="540004at2759"/>
<evidence type="ECO:0000256" key="7">
    <source>
        <dbReference type="SAM" id="MobiDB-lite"/>
    </source>
</evidence>
<reference evidence="9 10" key="1">
    <citation type="submission" date="2021-08" db="EMBL/GenBank/DDBJ databases">
        <title>Draft Genome Sequence of Phanerochaete sordida strain YK-624.</title>
        <authorList>
            <person name="Mori T."/>
            <person name="Dohra H."/>
            <person name="Suzuki T."/>
            <person name="Kawagishi H."/>
            <person name="Hirai H."/>
        </authorList>
    </citation>
    <scope>NUCLEOTIDE SEQUENCE [LARGE SCALE GENOMIC DNA]</scope>
    <source>
        <strain evidence="9 10">YK-624</strain>
    </source>
</reference>
<dbReference type="GO" id="GO:0008173">
    <property type="term" value="F:RNA methyltransferase activity"/>
    <property type="evidence" value="ECO:0007669"/>
    <property type="project" value="UniProtKB-UniRule"/>
</dbReference>
<keyword evidence="3 6" id="KW-0808">Transferase</keyword>
<dbReference type="GO" id="GO:0032259">
    <property type="term" value="P:methylation"/>
    <property type="evidence" value="ECO:0007669"/>
    <property type="project" value="UniProtKB-KW"/>
</dbReference>
<dbReference type="EMBL" id="BPQB01000001">
    <property type="protein sequence ID" value="GJE84271.1"/>
    <property type="molecule type" value="Genomic_DNA"/>
</dbReference>
<comment type="caution">
    <text evidence="9">The sequence shown here is derived from an EMBL/GenBank/DDBJ whole genome shotgun (WGS) entry which is preliminary data.</text>
</comment>
<dbReference type="InterPro" id="IPR029063">
    <property type="entry name" value="SAM-dependent_MTases_sf"/>
</dbReference>
<dbReference type="EC" id="2.1.1.-" evidence="6"/>
<sequence>MSRRNDLVPIHGNYHGYYSKRPFTEDRRLGLLPKDLFAGKRVLDVGCNEGLVTCQIGVSAPHIPRVWPALTGQPAEPAQSLAARKVVGVDIDEALVRAAWKRRRAVWSQQAPPDALCAPSNGDERAGTKRRRGASPEAARAPCADYFSASCEHMFGPLPVPAHTTRPDAFPHNVTFRAADWVAAEVAEDAEGYDVVVAFSISKWIHLNGGDEGLMRFFRRVHAVLRSGGVFVLEPQPWDTYGKAKRMDARLKETAKNLKIRPDDFPRILQEIGFGEADHRGETGEGGFHRPIDLYRKR</sequence>
<proteinExistence type="inferred from homology"/>
<evidence type="ECO:0000256" key="1">
    <source>
        <dbReference type="ARBA" id="ARBA00008361"/>
    </source>
</evidence>
<dbReference type="InterPro" id="IPR010675">
    <property type="entry name" value="Bin3_C"/>
</dbReference>
<dbReference type="PANTHER" id="PTHR12315">
    <property type="entry name" value="BICOID-INTERACTING PROTEIN RELATED"/>
    <property type="match status" value="1"/>
</dbReference>
<dbReference type="GO" id="GO:0008171">
    <property type="term" value="F:O-methyltransferase activity"/>
    <property type="evidence" value="ECO:0007669"/>
    <property type="project" value="UniProtKB-UniRule"/>
</dbReference>
<dbReference type="PROSITE" id="PS51515">
    <property type="entry name" value="BIN3_SAM"/>
    <property type="match status" value="1"/>
</dbReference>
<feature type="domain" description="Bin3-type SAM" evidence="8">
    <location>
        <begin position="26"/>
        <end position="298"/>
    </location>
</feature>
<dbReference type="GO" id="GO:0040031">
    <property type="term" value="P:snRNA modification"/>
    <property type="evidence" value="ECO:0007669"/>
    <property type="project" value="TreeGrafter"/>
</dbReference>
<evidence type="ECO:0000256" key="6">
    <source>
        <dbReference type="RuleBase" id="RU367087"/>
    </source>
</evidence>
<keyword evidence="2 6" id="KW-0489">Methyltransferase</keyword>
<keyword evidence="10" id="KW-1185">Reference proteome</keyword>
<dbReference type="Gene3D" id="3.40.50.150">
    <property type="entry name" value="Vaccinia Virus protein VP39"/>
    <property type="match status" value="1"/>
</dbReference>
<dbReference type="GO" id="GO:0017069">
    <property type="term" value="F:snRNA binding"/>
    <property type="evidence" value="ECO:0007669"/>
    <property type="project" value="TreeGrafter"/>
</dbReference>
<protein>
    <recommendedName>
        <fullName evidence="6">RNA methyltransferase</fullName>
        <ecNumber evidence="6">2.1.1.-</ecNumber>
    </recommendedName>
</protein>
<dbReference type="InterPro" id="IPR039772">
    <property type="entry name" value="Bin3-like"/>
</dbReference>
<evidence type="ECO:0000313" key="9">
    <source>
        <dbReference type="EMBL" id="GJE84271.1"/>
    </source>
</evidence>
<feature type="region of interest" description="Disordered" evidence="7">
    <location>
        <begin position="111"/>
        <end position="136"/>
    </location>
</feature>
<evidence type="ECO:0000256" key="5">
    <source>
        <dbReference type="PROSITE-ProRule" id="PRU00848"/>
    </source>
</evidence>
<accession>A0A9P3FXA0</accession>
<gene>
    <name evidence="9" type="ORF">PsYK624_003470</name>
</gene>
<evidence type="ECO:0000256" key="2">
    <source>
        <dbReference type="ARBA" id="ARBA00022603"/>
    </source>
</evidence>
<dbReference type="InterPro" id="IPR024160">
    <property type="entry name" value="BIN3_SAM-bd_dom"/>
</dbReference>
<dbReference type="AlphaFoldDB" id="A0A9P3FXA0"/>
<keyword evidence="4 5" id="KW-0949">S-adenosyl-L-methionine</keyword>
<dbReference type="PANTHER" id="PTHR12315:SF0">
    <property type="entry name" value="7SK SNRNA METHYLPHOSPHATE CAPPING ENZYME"/>
    <property type="match status" value="1"/>
</dbReference>
<evidence type="ECO:0000259" key="8">
    <source>
        <dbReference type="PROSITE" id="PS51515"/>
    </source>
</evidence>
<organism evidence="9 10">
    <name type="scientific">Phanerochaete sordida</name>
    <dbReference type="NCBI Taxonomy" id="48140"/>
    <lineage>
        <taxon>Eukaryota</taxon>
        <taxon>Fungi</taxon>
        <taxon>Dikarya</taxon>
        <taxon>Basidiomycota</taxon>
        <taxon>Agaricomycotina</taxon>
        <taxon>Agaricomycetes</taxon>
        <taxon>Polyporales</taxon>
        <taxon>Phanerochaetaceae</taxon>
        <taxon>Phanerochaete</taxon>
    </lineage>
</organism>
<evidence type="ECO:0000313" key="10">
    <source>
        <dbReference type="Proteomes" id="UP000703269"/>
    </source>
</evidence>
<dbReference type="SUPFAM" id="SSF53335">
    <property type="entry name" value="S-adenosyl-L-methionine-dependent methyltransferases"/>
    <property type="match status" value="1"/>
</dbReference>
<evidence type="ECO:0000256" key="4">
    <source>
        <dbReference type="ARBA" id="ARBA00022691"/>
    </source>
</evidence>
<comment type="similarity">
    <text evidence="1 6">Belongs to the methyltransferase superfamily.</text>
</comment>
<dbReference type="CDD" id="cd02440">
    <property type="entry name" value="AdoMet_MTases"/>
    <property type="match status" value="1"/>
</dbReference>
<evidence type="ECO:0000256" key="3">
    <source>
        <dbReference type="ARBA" id="ARBA00022679"/>
    </source>
</evidence>
<name>A0A9P3FXA0_9APHY</name>
<dbReference type="Pfam" id="PF06859">
    <property type="entry name" value="Bin3"/>
    <property type="match status" value="1"/>
</dbReference>
<dbReference type="Proteomes" id="UP000703269">
    <property type="component" value="Unassembled WGS sequence"/>
</dbReference>